<feature type="transmembrane region" description="Helical" evidence="6">
    <location>
        <begin position="20"/>
        <end position="39"/>
    </location>
</feature>
<feature type="transmembrane region" description="Helical" evidence="6">
    <location>
        <begin position="121"/>
        <end position="142"/>
    </location>
</feature>
<evidence type="ECO:0000256" key="5">
    <source>
        <dbReference type="ARBA" id="ARBA00023136"/>
    </source>
</evidence>
<feature type="transmembrane region" description="Helical" evidence="6">
    <location>
        <begin position="154"/>
        <end position="176"/>
    </location>
</feature>
<accession>A0A174B4M2</accession>
<evidence type="ECO:0000256" key="1">
    <source>
        <dbReference type="ARBA" id="ARBA00004651"/>
    </source>
</evidence>
<comment type="subcellular location">
    <subcellularLocation>
        <location evidence="1">Cell membrane</location>
        <topology evidence="1">Multi-pass membrane protein</topology>
    </subcellularLocation>
</comment>
<reference evidence="7 8" key="1">
    <citation type="submission" date="2015-09" db="EMBL/GenBank/DDBJ databases">
        <authorList>
            <consortium name="Pathogen Informatics"/>
        </authorList>
    </citation>
    <scope>NUCLEOTIDE SEQUENCE [LARGE SCALE GENOMIC DNA]</scope>
    <source>
        <strain evidence="7 8">2789STDY5608860</strain>
    </source>
</reference>
<feature type="transmembrane region" description="Helical" evidence="6">
    <location>
        <begin position="92"/>
        <end position="109"/>
    </location>
</feature>
<organism evidence="7 8">
    <name type="scientific">Agathobacter rectalis</name>
    <dbReference type="NCBI Taxonomy" id="39491"/>
    <lineage>
        <taxon>Bacteria</taxon>
        <taxon>Bacillati</taxon>
        <taxon>Bacillota</taxon>
        <taxon>Clostridia</taxon>
        <taxon>Lachnospirales</taxon>
        <taxon>Lachnospiraceae</taxon>
        <taxon>Agathobacter</taxon>
    </lineage>
</organism>
<keyword evidence="2" id="KW-1003">Cell membrane</keyword>
<dbReference type="InterPro" id="IPR002797">
    <property type="entry name" value="Polysacc_synth"/>
</dbReference>
<keyword evidence="3 6" id="KW-0812">Transmembrane</keyword>
<name>A0A174B4M2_9FIRM</name>
<feature type="transmembrane region" description="Helical" evidence="6">
    <location>
        <begin position="370"/>
        <end position="393"/>
    </location>
</feature>
<dbReference type="Pfam" id="PF01943">
    <property type="entry name" value="Polysacc_synt"/>
    <property type="match status" value="1"/>
</dbReference>
<evidence type="ECO:0000256" key="4">
    <source>
        <dbReference type="ARBA" id="ARBA00022989"/>
    </source>
</evidence>
<feature type="transmembrane region" description="Helical" evidence="6">
    <location>
        <begin position="338"/>
        <end position="358"/>
    </location>
</feature>
<evidence type="ECO:0000313" key="8">
    <source>
        <dbReference type="Proteomes" id="UP000095384"/>
    </source>
</evidence>
<gene>
    <name evidence="7" type="ORF">ERS852417_01284</name>
</gene>
<keyword evidence="5 6" id="KW-0472">Membrane</keyword>
<evidence type="ECO:0000313" key="7">
    <source>
        <dbReference type="EMBL" id="CUN94548.1"/>
    </source>
</evidence>
<dbReference type="PANTHER" id="PTHR30250">
    <property type="entry name" value="PST FAMILY PREDICTED COLANIC ACID TRANSPORTER"/>
    <property type="match status" value="1"/>
</dbReference>
<dbReference type="InterPro" id="IPR050833">
    <property type="entry name" value="Poly_Biosynth_Transport"/>
</dbReference>
<feature type="transmembrane region" description="Helical" evidence="6">
    <location>
        <begin position="432"/>
        <end position="451"/>
    </location>
</feature>
<protein>
    <submittedName>
        <fullName evidence="7">Polysaccharide biosynthesis protein</fullName>
    </submittedName>
</protein>
<evidence type="ECO:0000256" key="2">
    <source>
        <dbReference type="ARBA" id="ARBA00022475"/>
    </source>
</evidence>
<feature type="transmembrane region" description="Helical" evidence="6">
    <location>
        <begin position="217"/>
        <end position="235"/>
    </location>
</feature>
<feature type="transmembrane region" description="Helical" evidence="6">
    <location>
        <begin position="457"/>
        <end position="475"/>
    </location>
</feature>
<dbReference type="PANTHER" id="PTHR30250:SF11">
    <property type="entry name" value="O-ANTIGEN TRANSPORTER-RELATED"/>
    <property type="match status" value="1"/>
</dbReference>
<feature type="transmembrane region" description="Helical" evidence="6">
    <location>
        <begin position="255"/>
        <end position="281"/>
    </location>
</feature>
<evidence type="ECO:0000256" key="3">
    <source>
        <dbReference type="ARBA" id="ARBA00022692"/>
    </source>
</evidence>
<dbReference type="EMBL" id="CYYW01000007">
    <property type="protein sequence ID" value="CUN94548.1"/>
    <property type="molecule type" value="Genomic_DNA"/>
</dbReference>
<dbReference type="RefSeq" id="WP_055223913.1">
    <property type="nucleotide sequence ID" value="NZ_CYYW01000007.1"/>
</dbReference>
<sequence>MNKLLNKYNKISEPVKASIWYTICNVINKGIALLSTPIFTRVMTEEQYGTFTIFQSWYSIIFIFTSLNIFLSGYQKGLLLFGNDRKAFTSSQLGLTTTITLFFGIIYLIKPNLWTTLFELPPILMFAMFLELLCMPALEFWAAKERFDFKYKKYVVVSIAMTILSLGGGVIAVINTDYKVEARVYTDVISKVIFAGILFFILMLNGKKIYSKKYWKYALAFNIPLIPHYLSNYVLSQSDRVMIGKMVGNDKAALYSVAYTISTMMILIVSAVNSSLTPVIYKKLDEYENTKINCNILRRQIINVTTPICLLIAVLCLVTMLFAPEVILIFAGKRYMEAVYVVPPVSLSVYFIFLYSMFSNVEYYYQKTKLISIATFISAVLNLVLNAIFIKLFGFCAAGYTTLVSYICLAIMHFIFYSVIIKNNKMKYVFDIRMILIISVFLVFIMILITMTYKDMLIRYGFIFLIMLLCFCKKNRIIEIIIKMKG</sequence>
<feature type="transmembrane region" description="Helical" evidence="6">
    <location>
        <begin position="188"/>
        <end position="205"/>
    </location>
</feature>
<dbReference type="AlphaFoldDB" id="A0A174B4M2"/>
<feature type="transmembrane region" description="Helical" evidence="6">
    <location>
        <begin position="399"/>
        <end position="420"/>
    </location>
</feature>
<feature type="transmembrane region" description="Helical" evidence="6">
    <location>
        <begin position="51"/>
        <end position="71"/>
    </location>
</feature>
<proteinExistence type="predicted"/>
<dbReference type="GO" id="GO:0005886">
    <property type="term" value="C:plasma membrane"/>
    <property type="evidence" value="ECO:0007669"/>
    <property type="project" value="UniProtKB-SubCell"/>
</dbReference>
<feature type="transmembrane region" description="Helical" evidence="6">
    <location>
        <begin position="308"/>
        <end position="332"/>
    </location>
</feature>
<evidence type="ECO:0000256" key="6">
    <source>
        <dbReference type="SAM" id="Phobius"/>
    </source>
</evidence>
<dbReference type="Proteomes" id="UP000095384">
    <property type="component" value="Unassembled WGS sequence"/>
</dbReference>
<keyword evidence="4 6" id="KW-1133">Transmembrane helix</keyword>